<reference evidence="7" key="1">
    <citation type="submission" date="2022-07" db="EMBL/GenBank/DDBJ databases">
        <authorList>
            <person name="Trinca V."/>
            <person name="Uliana J.V.C."/>
            <person name="Torres T.T."/>
            <person name="Ward R.J."/>
            <person name="Monesi N."/>
        </authorList>
    </citation>
    <scope>NUCLEOTIDE SEQUENCE</scope>
    <source>
        <strain evidence="7">HSMRA1968</strain>
        <tissue evidence="7">Whole embryos</tissue>
    </source>
</reference>
<dbReference type="GO" id="GO:0070475">
    <property type="term" value="P:rRNA base methylation"/>
    <property type="evidence" value="ECO:0007669"/>
    <property type="project" value="TreeGrafter"/>
</dbReference>
<dbReference type="InterPro" id="IPR003444">
    <property type="entry name" value="MraZ"/>
</dbReference>
<dbReference type="InterPro" id="IPR029063">
    <property type="entry name" value="SAM-dependent_MTases_sf"/>
</dbReference>
<dbReference type="InterPro" id="IPR035642">
    <property type="entry name" value="MraZ_N"/>
</dbReference>
<comment type="similarity">
    <text evidence="1">Belongs to the methyltransferase superfamily. RsmH family.</text>
</comment>
<accession>A0A9Q0S6E2</accession>
<feature type="transmembrane region" description="Helical" evidence="5">
    <location>
        <begin position="419"/>
        <end position="438"/>
    </location>
</feature>
<dbReference type="InterPro" id="IPR023397">
    <property type="entry name" value="SAM-dep_MeTrfase_MraW_recog"/>
</dbReference>
<name>A0A9Q0S6E2_9DIPT</name>
<dbReference type="EMBL" id="WJQU01000001">
    <property type="protein sequence ID" value="KAJ6645055.1"/>
    <property type="molecule type" value="Genomic_DNA"/>
</dbReference>
<feature type="non-terminal residue" evidence="7">
    <location>
        <position position="1"/>
    </location>
</feature>
<dbReference type="AlphaFoldDB" id="A0A9Q0S6E2"/>
<keyword evidence="5" id="KW-1133">Transmembrane helix</keyword>
<keyword evidence="4" id="KW-0949">S-adenosyl-L-methionine</keyword>
<dbReference type="InterPro" id="IPR035644">
    <property type="entry name" value="MraZ_C"/>
</dbReference>
<dbReference type="InterPro" id="IPR007159">
    <property type="entry name" value="SpoVT-AbrB_dom"/>
</dbReference>
<evidence type="ECO:0000256" key="2">
    <source>
        <dbReference type="ARBA" id="ARBA00022603"/>
    </source>
</evidence>
<feature type="non-terminal residue" evidence="7">
    <location>
        <position position="520"/>
    </location>
</feature>
<feature type="domain" description="SpoVT-AbrB" evidence="6">
    <location>
        <begin position="85"/>
        <end position="129"/>
    </location>
</feature>
<dbReference type="HAMAP" id="MF_01008">
    <property type="entry name" value="MraZ"/>
    <property type="match status" value="1"/>
</dbReference>
<dbReference type="HAMAP" id="MF_01007">
    <property type="entry name" value="16SrRNA_methyltr_H"/>
    <property type="match status" value="1"/>
</dbReference>
<keyword evidence="2 7" id="KW-0489">Methyltransferase</keyword>
<evidence type="ECO:0000259" key="6">
    <source>
        <dbReference type="PROSITE" id="PS51740"/>
    </source>
</evidence>
<gene>
    <name evidence="7" type="primary">rsmH_0</name>
    <name evidence="7" type="ORF">Bhyg_00256</name>
</gene>
<dbReference type="Gene3D" id="1.10.150.170">
    <property type="entry name" value="Putative methyltransferase TM0872, insert domain"/>
    <property type="match status" value="1"/>
</dbReference>
<proteinExistence type="inferred from homology"/>
<keyword evidence="8" id="KW-1185">Reference proteome</keyword>
<sequence>EEMSIFLSKYVNNLDKKGRTSVPASYRLALADQSFNGIIAYPSFRNKCIEACSLKRLEELSQIIQTLDPYSEERDAFETIILGEAIQLSLDSEGRIILPRSLIEHAGISEQGKIIRDMHKPVMLCEVKELLQPKDTGNYLDCTFGFGEYSRMIAKSCNGNIVAVDRDPSVKIYADQLINEYPSRIRFIQTDFAGSFVKLDSLKFDGIVMDLGVSSMQLDSGYRGFSFIHDGPLDMRMSSNGYSAEDFINEAEEQQIANVIYKYGDEIYSRKIARKIVEQRKQGAITTTFQLANIIRASIGFKRGKIDSATKTFQALRIYINDELEQLEQFLDNCRSILEQNGKLIIVTFHSLEDRIVKNFFKDNSVKVVAKSKYSVKSEPEGNSNKWLKILTKKPLTPTLKEITENPRARSAKLRAMQVFSYIVVMTVALSIYGLFTIKDKVASLHYQIETVSKQLIEENNMLHILKAEQAYLTSPVRLRKLSSLYLQLDTIKISQMVSDPSLPEDGKHLTISGDNLPHI</sequence>
<keyword evidence="3" id="KW-0808">Transferase</keyword>
<dbReference type="GO" id="GO:0003700">
    <property type="term" value="F:DNA-binding transcription factor activity"/>
    <property type="evidence" value="ECO:0007669"/>
    <property type="project" value="InterPro"/>
</dbReference>
<organism evidence="7 8">
    <name type="scientific">Pseudolycoriella hygida</name>
    <dbReference type="NCBI Taxonomy" id="35572"/>
    <lineage>
        <taxon>Eukaryota</taxon>
        <taxon>Metazoa</taxon>
        <taxon>Ecdysozoa</taxon>
        <taxon>Arthropoda</taxon>
        <taxon>Hexapoda</taxon>
        <taxon>Insecta</taxon>
        <taxon>Pterygota</taxon>
        <taxon>Neoptera</taxon>
        <taxon>Endopterygota</taxon>
        <taxon>Diptera</taxon>
        <taxon>Nematocera</taxon>
        <taxon>Sciaroidea</taxon>
        <taxon>Sciaridae</taxon>
        <taxon>Pseudolycoriella</taxon>
    </lineage>
</organism>
<dbReference type="PROSITE" id="PS51740">
    <property type="entry name" value="SPOVT_ABRB"/>
    <property type="match status" value="2"/>
</dbReference>
<dbReference type="SUPFAM" id="SSF53335">
    <property type="entry name" value="S-adenosyl-L-methionine-dependent methyltransferases"/>
    <property type="match status" value="1"/>
</dbReference>
<dbReference type="CDD" id="cd16321">
    <property type="entry name" value="MraZ_C"/>
    <property type="match status" value="1"/>
</dbReference>
<dbReference type="CDD" id="cd16320">
    <property type="entry name" value="MraZ_N"/>
    <property type="match status" value="1"/>
</dbReference>
<dbReference type="FunFam" id="1.10.150.170:FF:000003">
    <property type="entry name" value="Ribosomal RNA small subunit methyltransferase H"/>
    <property type="match status" value="1"/>
</dbReference>
<dbReference type="Gene3D" id="3.40.1550.20">
    <property type="entry name" value="Transcriptional regulator MraZ domain"/>
    <property type="match status" value="1"/>
</dbReference>
<dbReference type="InterPro" id="IPR037914">
    <property type="entry name" value="SpoVT-AbrB_sf"/>
</dbReference>
<protein>
    <submittedName>
        <fullName evidence="7">Ribosomal RNA small subunit methyltransferase H</fullName>
    </submittedName>
</protein>
<dbReference type="InterPro" id="IPR002903">
    <property type="entry name" value="RsmH"/>
</dbReference>
<dbReference type="SUPFAM" id="SSF89447">
    <property type="entry name" value="AbrB/MazE/MraZ-like"/>
    <property type="match status" value="1"/>
</dbReference>
<evidence type="ECO:0000313" key="8">
    <source>
        <dbReference type="Proteomes" id="UP001151699"/>
    </source>
</evidence>
<dbReference type="OrthoDB" id="16290at2759"/>
<evidence type="ECO:0000256" key="4">
    <source>
        <dbReference type="ARBA" id="ARBA00022691"/>
    </source>
</evidence>
<feature type="domain" description="SpoVT-AbrB" evidence="6">
    <location>
        <begin position="9"/>
        <end position="56"/>
    </location>
</feature>
<dbReference type="Proteomes" id="UP001151699">
    <property type="component" value="Chromosome A"/>
</dbReference>
<dbReference type="PANTHER" id="PTHR11265:SF0">
    <property type="entry name" value="12S RRNA N4-METHYLCYTIDINE METHYLTRANSFERASE"/>
    <property type="match status" value="1"/>
</dbReference>
<dbReference type="GO" id="GO:0003677">
    <property type="term" value="F:DNA binding"/>
    <property type="evidence" value="ECO:0007669"/>
    <property type="project" value="InterPro"/>
</dbReference>
<dbReference type="CDD" id="cd02440">
    <property type="entry name" value="AdoMet_MTases"/>
    <property type="match status" value="1"/>
</dbReference>
<evidence type="ECO:0000256" key="3">
    <source>
        <dbReference type="ARBA" id="ARBA00022679"/>
    </source>
</evidence>
<evidence type="ECO:0000256" key="1">
    <source>
        <dbReference type="ARBA" id="ARBA00010396"/>
    </source>
</evidence>
<keyword evidence="5" id="KW-0472">Membrane</keyword>
<dbReference type="Pfam" id="PF01795">
    <property type="entry name" value="Methyltransf_5"/>
    <property type="match status" value="1"/>
</dbReference>
<keyword evidence="5" id="KW-0812">Transmembrane</keyword>
<dbReference type="NCBIfam" id="TIGR00006">
    <property type="entry name" value="16S rRNA (cytosine(1402)-N(4))-methyltransferase RsmH"/>
    <property type="match status" value="1"/>
</dbReference>
<dbReference type="Gene3D" id="3.40.50.150">
    <property type="entry name" value="Vaccinia Virus protein VP39"/>
    <property type="match status" value="1"/>
</dbReference>
<dbReference type="PANTHER" id="PTHR11265">
    <property type="entry name" value="S-ADENOSYL-METHYLTRANSFERASE MRAW"/>
    <property type="match status" value="1"/>
</dbReference>
<evidence type="ECO:0000256" key="5">
    <source>
        <dbReference type="SAM" id="Phobius"/>
    </source>
</evidence>
<comment type="caution">
    <text evidence="7">The sequence shown here is derived from an EMBL/GenBank/DDBJ whole genome shotgun (WGS) entry which is preliminary data.</text>
</comment>
<dbReference type="GO" id="GO:0071424">
    <property type="term" value="F:rRNA (cytosine-N4-)-methyltransferase activity"/>
    <property type="evidence" value="ECO:0007669"/>
    <property type="project" value="TreeGrafter"/>
</dbReference>
<dbReference type="InterPro" id="IPR038619">
    <property type="entry name" value="MraZ_sf"/>
</dbReference>
<dbReference type="SUPFAM" id="SSF81799">
    <property type="entry name" value="Putative methyltransferase TM0872, insert domain"/>
    <property type="match status" value="1"/>
</dbReference>
<evidence type="ECO:0000313" key="7">
    <source>
        <dbReference type="EMBL" id="KAJ6645055.1"/>
    </source>
</evidence>